<organism evidence="1 2">
    <name type="scientific">Prorocentrum cordatum</name>
    <dbReference type="NCBI Taxonomy" id="2364126"/>
    <lineage>
        <taxon>Eukaryota</taxon>
        <taxon>Sar</taxon>
        <taxon>Alveolata</taxon>
        <taxon>Dinophyceae</taxon>
        <taxon>Prorocentrales</taxon>
        <taxon>Prorocentraceae</taxon>
        <taxon>Prorocentrum</taxon>
    </lineage>
</organism>
<name>A0ABN9X7Z4_9DINO</name>
<dbReference type="Proteomes" id="UP001189429">
    <property type="component" value="Unassembled WGS sequence"/>
</dbReference>
<feature type="non-terminal residue" evidence="1">
    <location>
        <position position="466"/>
    </location>
</feature>
<dbReference type="EMBL" id="CAUYUJ010019971">
    <property type="protein sequence ID" value="CAK0894962.1"/>
    <property type="molecule type" value="Genomic_DNA"/>
</dbReference>
<accession>A0ABN9X7Z4</accession>
<protein>
    <submittedName>
        <fullName evidence="1">Uncharacterized protein</fullName>
    </submittedName>
</protein>
<evidence type="ECO:0000313" key="2">
    <source>
        <dbReference type="Proteomes" id="UP001189429"/>
    </source>
</evidence>
<proteinExistence type="predicted"/>
<evidence type="ECO:0000313" key="1">
    <source>
        <dbReference type="EMBL" id="CAK0894962.1"/>
    </source>
</evidence>
<gene>
    <name evidence="1" type="ORF">PCOR1329_LOCUS73853</name>
</gene>
<sequence>MVALARPAGELAPAEAHACLAEFLWPAEVCRAALAAPACAALVGSTAWAARCAREFGPGCVDHQLFLHGRRGPLDELWWDLYRGLRNFHRRLLDGSFDVDWRAAQELRLGPAPGPSFQVLENAHRAVFCGGAERLSVVELRDDGNVDARFIKAVDFLELDMVTPDEAICVSHEMALERRLVLASGETQLLLSCPTRLESEEAGDQRVRVVIEHIASRAFVILGGTLHAHDLESLRHCYTVSYGATEGRSEETFQHLVVRWDFGRSFLVYSDTGRLASVWSTADGRSRGHLRSQLDLLCCDLSHGSLSGEGGAGRVAVATLEVDGAIRLYEECRVGDGYAQVCCVSAAEAPLRYVDLQAEGGLLVSVAVGAGGAEGFEVHCWGLSLSGLARPPRRRGFSQAVEKAEVRHGGAFLEVLLEPRGAWPSGVFDVVWLHPGHDCLQVLFDGARRGGPALRRARPPGQVRRR</sequence>
<comment type="caution">
    <text evidence="1">The sequence shown here is derived from an EMBL/GenBank/DDBJ whole genome shotgun (WGS) entry which is preliminary data.</text>
</comment>
<reference evidence="1" key="1">
    <citation type="submission" date="2023-10" db="EMBL/GenBank/DDBJ databases">
        <authorList>
            <person name="Chen Y."/>
            <person name="Shah S."/>
            <person name="Dougan E. K."/>
            <person name="Thang M."/>
            <person name="Chan C."/>
        </authorList>
    </citation>
    <scope>NUCLEOTIDE SEQUENCE [LARGE SCALE GENOMIC DNA]</scope>
</reference>
<keyword evidence="2" id="KW-1185">Reference proteome</keyword>